<evidence type="ECO:0000259" key="4">
    <source>
        <dbReference type="PROSITE" id="PS50043"/>
    </source>
</evidence>
<dbReference type="PROSITE" id="PS50110">
    <property type="entry name" value="RESPONSE_REGULATORY"/>
    <property type="match status" value="1"/>
</dbReference>
<keyword evidence="1" id="KW-0238">DNA-binding</keyword>
<dbReference type="Proteomes" id="UP000294894">
    <property type="component" value="Chromosome"/>
</dbReference>
<dbReference type="SUPFAM" id="SSF52172">
    <property type="entry name" value="CheY-like"/>
    <property type="match status" value="1"/>
</dbReference>
<dbReference type="PRINTS" id="PR00038">
    <property type="entry name" value="HTHLUXR"/>
</dbReference>
<dbReference type="OrthoDB" id="9816529at2"/>
<dbReference type="InterPro" id="IPR000792">
    <property type="entry name" value="Tscrpt_reg_LuxR_C"/>
</dbReference>
<accession>A0A4P7GPI8</accession>
<dbReference type="SMART" id="SM00421">
    <property type="entry name" value="HTH_LUXR"/>
    <property type="match status" value="1"/>
</dbReference>
<feature type="modified residue" description="4-aspartylphosphate" evidence="2">
    <location>
        <position position="51"/>
    </location>
</feature>
<dbReference type="AlphaFoldDB" id="A0A4P7GPI8"/>
<keyword evidence="7" id="KW-1185">Reference proteome</keyword>
<feature type="domain" description="HTH luxR-type" evidence="4">
    <location>
        <begin position="136"/>
        <end position="201"/>
    </location>
</feature>
<dbReference type="PANTHER" id="PTHR43214">
    <property type="entry name" value="TWO-COMPONENT RESPONSE REGULATOR"/>
    <property type="match status" value="1"/>
</dbReference>
<keyword evidence="2" id="KW-0597">Phosphoprotein</keyword>
<dbReference type="InterPro" id="IPR016032">
    <property type="entry name" value="Sig_transdc_resp-reg_C-effctor"/>
</dbReference>
<gene>
    <name evidence="6" type="ORF">EXE57_17595</name>
</gene>
<dbReference type="SUPFAM" id="SSF46894">
    <property type="entry name" value="C-terminal effector domain of the bipartite response regulators"/>
    <property type="match status" value="1"/>
</dbReference>
<evidence type="ECO:0000256" key="2">
    <source>
        <dbReference type="PROSITE-ProRule" id="PRU00169"/>
    </source>
</evidence>
<protein>
    <submittedName>
        <fullName evidence="6">Response regulator transcription factor</fullName>
    </submittedName>
</protein>
<proteinExistence type="predicted"/>
<name>A0A4P7GPI8_9ACTN</name>
<dbReference type="GO" id="GO:0003677">
    <property type="term" value="F:DNA binding"/>
    <property type="evidence" value="ECO:0007669"/>
    <property type="project" value="UniProtKB-KW"/>
</dbReference>
<organism evidence="6 7">
    <name type="scientific">Nocardioides euryhalodurans</name>
    <dbReference type="NCBI Taxonomy" id="2518370"/>
    <lineage>
        <taxon>Bacteria</taxon>
        <taxon>Bacillati</taxon>
        <taxon>Actinomycetota</taxon>
        <taxon>Actinomycetes</taxon>
        <taxon>Propionibacteriales</taxon>
        <taxon>Nocardioidaceae</taxon>
        <taxon>Nocardioides</taxon>
    </lineage>
</organism>
<feature type="domain" description="Response regulatory" evidence="5">
    <location>
        <begin position="5"/>
        <end position="115"/>
    </location>
</feature>
<sequence length="225" mass="24378">MDAVRIAIVNDYEIVVAGVAALLGRFQDRINVVEIGANKQVQSDVDVVLYDTFGQVQGDGIDLDDLLKGSGAKVAIFSWNLQHDLVDRALALGASGYLSKALTAEEIVKGLEAIHRGEIVAETRPLRGEGVESGDWPGRDYHLTQREAEVLALITQGLTNQEIADKAYISINSVKTYVRTAYRKIGVTRRAQAVSWGMEHGFRPQRTRAVDPSSAPPVAGARPVG</sequence>
<feature type="region of interest" description="Disordered" evidence="3">
    <location>
        <begin position="205"/>
        <end position="225"/>
    </location>
</feature>
<evidence type="ECO:0000256" key="3">
    <source>
        <dbReference type="SAM" id="MobiDB-lite"/>
    </source>
</evidence>
<dbReference type="PANTHER" id="PTHR43214:SF43">
    <property type="entry name" value="TWO-COMPONENT RESPONSE REGULATOR"/>
    <property type="match status" value="1"/>
</dbReference>
<evidence type="ECO:0000256" key="1">
    <source>
        <dbReference type="ARBA" id="ARBA00023125"/>
    </source>
</evidence>
<dbReference type="Gene3D" id="3.40.50.2300">
    <property type="match status" value="1"/>
</dbReference>
<dbReference type="CDD" id="cd06170">
    <property type="entry name" value="LuxR_C_like"/>
    <property type="match status" value="1"/>
</dbReference>
<dbReference type="RefSeq" id="WP_135079768.1">
    <property type="nucleotide sequence ID" value="NZ_CP038267.1"/>
</dbReference>
<dbReference type="GO" id="GO:0006355">
    <property type="term" value="P:regulation of DNA-templated transcription"/>
    <property type="evidence" value="ECO:0007669"/>
    <property type="project" value="InterPro"/>
</dbReference>
<evidence type="ECO:0000313" key="6">
    <source>
        <dbReference type="EMBL" id="QBR93894.1"/>
    </source>
</evidence>
<evidence type="ECO:0000259" key="5">
    <source>
        <dbReference type="PROSITE" id="PS50110"/>
    </source>
</evidence>
<dbReference type="EMBL" id="CP038267">
    <property type="protein sequence ID" value="QBR93894.1"/>
    <property type="molecule type" value="Genomic_DNA"/>
</dbReference>
<reference evidence="6 7" key="1">
    <citation type="submission" date="2019-03" db="EMBL/GenBank/DDBJ databases">
        <title>Three New Species of Nocardioides, Nocardioides euryhalodurans sp. nov., Nocardioides seonyuensis sp. nov. and Nocardioides eburneoflavus sp. nov., Iolated from Soil.</title>
        <authorList>
            <person name="Roh S.G."/>
            <person name="Lee C."/>
            <person name="Kim M.-K."/>
            <person name="Kim S.B."/>
        </authorList>
    </citation>
    <scope>NUCLEOTIDE SEQUENCE [LARGE SCALE GENOMIC DNA]</scope>
    <source>
        <strain evidence="6 7">MMS17-SY117</strain>
    </source>
</reference>
<dbReference type="GO" id="GO:0000160">
    <property type="term" value="P:phosphorelay signal transduction system"/>
    <property type="evidence" value="ECO:0007669"/>
    <property type="project" value="InterPro"/>
</dbReference>
<dbReference type="InterPro" id="IPR001789">
    <property type="entry name" value="Sig_transdc_resp-reg_receiver"/>
</dbReference>
<evidence type="ECO:0000313" key="7">
    <source>
        <dbReference type="Proteomes" id="UP000294894"/>
    </source>
</evidence>
<dbReference type="KEGG" id="noy:EXE57_17595"/>
<dbReference type="Pfam" id="PF00196">
    <property type="entry name" value="GerE"/>
    <property type="match status" value="1"/>
</dbReference>
<dbReference type="PROSITE" id="PS50043">
    <property type="entry name" value="HTH_LUXR_2"/>
    <property type="match status" value="1"/>
</dbReference>
<dbReference type="InterPro" id="IPR039420">
    <property type="entry name" value="WalR-like"/>
</dbReference>
<dbReference type="InterPro" id="IPR011006">
    <property type="entry name" value="CheY-like_superfamily"/>
</dbReference>